<dbReference type="Pfam" id="PF01541">
    <property type="entry name" value="GIY-YIG"/>
    <property type="match status" value="1"/>
</dbReference>
<evidence type="ECO:0000313" key="12">
    <source>
        <dbReference type="Proteomes" id="UP000006875"/>
    </source>
</evidence>
<reference evidence="11 12" key="1">
    <citation type="journal article" date="2010" name="Stand. Genomic Sci.">
        <title>Complete genome sequence of Ilyobacter polytropus type strain (CuHbu1).</title>
        <authorList>
            <person name="Sikorski J."/>
            <person name="Chertkov O."/>
            <person name="Lapidus A."/>
            <person name="Nolan M."/>
            <person name="Lucas S."/>
            <person name="Del Rio T.G."/>
            <person name="Tice H."/>
            <person name="Cheng J.F."/>
            <person name="Tapia R."/>
            <person name="Han C."/>
            <person name="Goodwin L."/>
            <person name="Pitluck S."/>
            <person name="Liolios K."/>
            <person name="Ivanova N."/>
            <person name="Mavromatis K."/>
            <person name="Mikhailova N."/>
            <person name="Pati A."/>
            <person name="Chen A."/>
            <person name="Palaniappan K."/>
            <person name="Land M."/>
            <person name="Hauser L."/>
            <person name="Chang Y.J."/>
            <person name="Jeffries C.D."/>
            <person name="Brambilla E."/>
            <person name="Yasawong M."/>
            <person name="Rohde M."/>
            <person name="Pukall R."/>
            <person name="Spring S."/>
            <person name="Goker M."/>
            <person name="Woyke T."/>
            <person name="Bristow J."/>
            <person name="Eisen J.A."/>
            <person name="Markowitz V."/>
            <person name="Hugenholtz P."/>
            <person name="Kyrpides N.C."/>
            <person name="Klenk H.P."/>
        </authorList>
    </citation>
    <scope>NUCLEOTIDE SEQUENCE [LARGE SCALE GENOMIC DNA]</scope>
    <source>
        <strain evidence="12">ATCC 51220 / DSM 2926 / LMG 16218 / CuHBu1</strain>
    </source>
</reference>
<dbReference type="FunFam" id="3.40.1440.10:FF:000001">
    <property type="entry name" value="UvrABC system protein C"/>
    <property type="match status" value="1"/>
</dbReference>
<dbReference type="NCBIfam" id="TIGR00194">
    <property type="entry name" value="uvrC"/>
    <property type="match status" value="1"/>
</dbReference>
<dbReference type="GO" id="GO:0006289">
    <property type="term" value="P:nucleotide-excision repair"/>
    <property type="evidence" value="ECO:0007669"/>
    <property type="project" value="UniProtKB-UniRule"/>
</dbReference>
<feature type="coiled-coil region" evidence="7">
    <location>
        <begin position="200"/>
        <end position="246"/>
    </location>
</feature>
<accession>E3HB62</accession>
<dbReference type="GO" id="GO:0003677">
    <property type="term" value="F:DNA binding"/>
    <property type="evidence" value="ECO:0007669"/>
    <property type="project" value="UniProtKB-UniRule"/>
</dbReference>
<dbReference type="Pfam" id="PF14520">
    <property type="entry name" value="HHH_5"/>
    <property type="match status" value="1"/>
</dbReference>
<dbReference type="CDD" id="cd10434">
    <property type="entry name" value="GIY-YIG_UvrC_Cho"/>
    <property type="match status" value="1"/>
</dbReference>
<keyword evidence="4 6" id="KW-0267">Excision nuclease</keyword>
<keyword evidence="1 6" id="KW-0963">Cytoplasm</keyword>
<comment type="subcellular location">
    <subcellularLocation>
        <location evidence="6">Cytoplasm</location>
    </subcellularLocation>
</comment>
<dbReference type="HOGENOM" id="CLU_014841_3_2_0"/>
<keyword evidence="3 6" id="KW-0228">DNA excision</keyword>
<dbReference type="PROSITE" id="PS50151">
    <property type="entry name" value="UVR"/>
    <property type="match status" value="1"/>
</dbReference>
<evidence type="ECO:0000256" key="7">
    <source>
        <dbReference type="SAM" id="Coils"/>
    </source>
</evidence>
<comment type="function">
    <text evidence="6">The UvrABC repair system catalyzes the recognition and processing of DNA lesions. UvrC both incises the 5' and 3' sides of the lesion. The N-terminal half is responsible for the 3' incision and the C-terminal half is responsible for the 5' incision.</text>
</comment>
<feature type="domain" description="UvrC family homology region profile" evidence="10">
    <location>
        <begin position="262"/>
        <end position="470"/>
    </location>
</feature>
<dbReference type="SUPFAM" id="SSF47781">
    <property type="entry name" value="RuvA domain 2-like"/>
    <property type="match status" value="1"/>
</dbReference>
<keyword evidence="2 6" id="KW-0227">DNA damage</keyword>
<dbReference type="SUPFAM" id="SSF46600">
    <property type="entry name" value="C-terminal UvrC-binding domain of UvrB"/>
    <property type="match status" value="1"/>
</dbReference>
<keyword evidence="12" id="KW-1185">Reference proteome</keyword>
<evidence type="ECO:0000256" key="6">
    <source>
        <dbReference type="HAMAP-Rule" id="MF_00203"/>
    </source>
</evidence>
<dbReference type="Pfam" id="PF02151">
    <property type="entry name" value="UVR"/>
    <property type="match status" value="1"/>
</dbReference>
<dbReference type="Gene3D" id="1.10.150.20">
    <property type="entry name" value="5' to 3' exonuclease, C-terminal subdomain"/>
    <property type="match status" value="1"/>
</dbReference>
<dbReference type="GO" id="GO:0009380">
    <property type="term" value="C:excinuclease repair complex"/>
    <property type="evidence" value="ECO:0007669"/>
    <property type="project" value="InterPro"/>
</dbReference>
<evidence type="ECO:0000259" key="9">
    <source>
        <dbReference type="PROSITE" id="PS50164"/>
    </source>
</evidence>
<evidence type="ECO:0000259" key="10">
    <source>
        <dbReference type="PROSITE" id="PS50165"/>
    </source>
</evidence>
<dbReference type="EMBL" id="CP002281">
    <property type="protein sequence ID" value="ADO82213.1"/>
    <property type="molecule type" value="Genomic_DNA"/>
</dbReference>
<evidence type="ECO:0000256" key="4">
    <source>
        <dbReference type="ARBA" id="ARBA00022881"/>
    </source>
</evidence>
<name>E3HB62_ILYPC</name>
<comment type="subunit">
    <text evidence="6">Interacts with UvrB in an incision complex.</text>
</comment>
<comment type="similarity">
    <text evidence="6">Belongs to the UvrC family.</text>
</comment>
<dbReference type="InterPro" id="IPR004791">
    <property type="entry name" value="UvrC"/>
</dbReference>
<dbReference type="PANTHER" id="PTHR30562">
    <property type="entry name" value="UVRC/OXIDOREDUCTASE"/>
    <property type="match status" value="1"/>
</dbReference>
<evidence type="ECO:0000259" key="8">
    <source>
        <dbReference type="PROSITE" id="PS50151"/>
    </source>
</evidence>
<dbReference type="InterPro" id="IPR000305">
    <property type="entry name" value="GIY-YIG_endonuc"/>
</dbReference>
<dbReference type="PANTHER" id="PTHR30562:SF1">
    <property type="entry name" value="UVRABC SYSTEM PROTEIN C"/>
    <property type="match status" value="1"/>
</dbReference>
<dbReference type="InterPro" id="IPR047296">
    <property type="entry name" value="GIY-YIG_UvrC_Cho"/>
</dbReference>
<dbReference type="Gene3D" id="3.40.1440.10">
    <property type="entry name" value="GIY-YIG endonuclease"/>
    <property type="match status" value="1"/>
</dbReference>
<dbReference type="AlphaFoldDB" id="E3HB62"/>
<keyword evidence="5 6" id="KW-0234">DNA repair</keyword>
<dbReference type="GO" id="GO:0009432">
    <property type="term" value="P:SOS response"/>
    <property type="evidence" value="ECO:0007669"/>
    <property type="project" value="UniProtKB-UniRule"/>
</dbReference>
<dbReference type="eggNOG" id="COG0322">
    <property type="taxonomic scope" value="Bacteria"/>
</dbReference>
<dbReference type="InterPro" id="IPR050066">
    <property type="entry name" value="UvrABC_protein_C"/>
</dbReference>
<protein>
    <recommendedName>
        <fullName evidence="6">UvrABC system protein C</fullName>
        <shortName evidence="6">Protein UvrC</shortName>
    </recommendedName>
    <alternativeName>
        <fullName evidence="6">Excinuclease ABC subunit C</fullName>
    </alternativeName>
</protein>
<feature type="domain" description="UVR" evidence="8">
    <location>
        <begin position="197"/>
        <end position="232"/>
    </location>
</feature>
<dbReference type="OrthoDB" id="9804933at2"/>
<dbReference type="Pfam" id="PF22920">
    <property type="entry name" value="UvrC_RNaseH"/>
    <property type="match status" value="1"/>
</dbReference>
<feature type="domain" description="GIY-YIG" evidence="9">
    <location>
        <begin position="10"/>
        <end position="87"/>
    </location>
</feature>
<sequence>MDIKKIDIPENPGVYLMKKGDKVIYVGKAKNLKKRVSSYFNREHIDEKTRELVKNIESLDFIICNSELDALVLENNLIKRYSPKYNISLKDEKTYPYIKFTKEDYPKITIIRTTKSLDTESGYYFGPYPYGCRNLKKTLIKIFKIRDCKRDMSKKYDRPCLKYFMNLCTGPCVYKDVMHEYRENVENAKKLLKGRGKEVIAHQKAKMEKASEELRFEEAILYRNQLKELENAEKSQVAEYDKAVDEDLFVFSIEGERLFLCVLNMRDGKILEKKSSGTDLKGKVFDNLFQEVVTDYYSKHSIPKNIVFQKENEENSEIVGKWLTLKSGKKIDLYFPKVKSRRMDLLDMALLNLNRDIESYFTRKNVLEEGLMSLYSILELKKIPRRIECFDISNIQGKDAVASMSVAIEGKLSKKEYRKFKIKSKDTPDDFQMMREVAERRYSKLKEHELPDLILIDGGLGQLGSVGNILKKLKKSEFLDIISIAKREEEIFKLGETTPYIFPKSEESLKILQRLRDEAHRFGVSYHRKLRSKRVLASELDSIEGIGPKRKEALLKKFGSVSGIKKAGEDELCTVLSEALAKRVIRGLNDDGKKKDTGNR</sequence>
<organism evidence="11 12">
    <name type="scientific">Ilyobacter polytropus (strain ATCC 51220 / DSM 2926 / LMG 16218 / CuHBu1)</name>
    <dbReference type="NCBI Taxonomy" id="572544"/>
    <lineage>
        <taxon>Bacteria</taxon>
        <taxon>Fusobacteriati</taxon>
        <taxon>Fusobacteriota</taxon>
        <taxon>Fusobacteriia</taxon>
        <taxon>Fusobacteriales</taxon>
        <taxon>Fusobacteriaceae</taxon>
        <taxon>Ilyobacter</taxon>
    </lineage>
</organism>
<dbReference type="Pfam" id="PF08459">
    <property type="entry name" value="UvrC_RNaseH_dom"/>
    <property type="match status" value="1"/>
</dbReference>
<evidence type="ECO:0000256" key="3">
    <source>
        <dbReference type="ARBA" id="ARBA00022769"/>
    </source>
</evidence>
<dbReference type="Proteomes" id="UP000006875">
    <property type="component" value="Chromosome"/>
</dbReference>
<dbReference type="GO" id="GO:0005737">
    <property type="term" value="C:cytoplasm"/>
    <property type="evidence" value="ECO:0007669"/>
    <property type="project" value="UniProtKB-SubCell"/>
</dbReference>
<evidence type="ECO:0000313" key="11">
    <source>
        <dbReference type="EMBL" id="ADO82213.1"/>
    </source>
</evidence>
<dbReference type="PROSITE" id="PS50164">
    <property type="entry name" value="GIY_YIG"/>
    <property type="match status" value="1"/>
</dbReference>
<dbReference type="SUPFAM" id="SSF82771">
    <property type="entry name" value="GIY-YIG endonuclease"/>
    <property type="match status" value="1"/>
</dbReference>
<dbReference type="InterPro" id="IPR010994">
    <property type="entry name" value="RuvA_2-like"/>
</dbReference>
<dbReference type="InterPro" id="IPR001943">
    <property type="entry name" value="UVR_dom"/>
</dbReference>
<dbReference type="GO" id="GO:0009381">
    <property type="term" value="F:excinuclease ABC activity"/>
    <property type="evidence" value="ECO:0007669"/>
    <property type="project" value="UniProtKB-UniRule"/>
</dbReference>
<dbReference type="InterPro" id="IPR038476">
    <property type="entry name" value="UvrC_RNase_H_dom_sf"/>
</dbReference>
<keyword evidence="6" id="KW-0742">SOS response</keyword>
<dbReference type="InterPro" id="IPR036876">
    <property type="entry name" value="UVR_dom_sf"/>
</dbReference>
<dbReference type="Gene3D" id="3.30.420.340">
    <property type="entry name" value="UvrC, RNAse H endonuclease domain"/>
    <property type="match status" value="1"/>
</dbReference>
<dbReference type="InterPro" id="IPR001162">
    <property type="entry name" value="UvrC_RNase_H_dom"/>
</dbReference>
<dbReference type="SMART" id="SM00465">
    <property type="entry name" value="GIYc"/>
    <property type="match status" value="1"/>
</dbReference>
<dbReference type="STRING" id="572544.Ilyop_0425"/>
<proteinExistence type="inferred from homology"/>
<dbReference type="InterPro" id="IPR035901">
    <property type="entry name" value="GIY-YIG_endonuc_sf"/>
</dbReference>
<dbReference type="HAMAP" id="MF_00203">
    <property type="entry name" value="UvrC"/>
    <property type="match status" value="1"/>
</dbReference>
<gene>
    <name evidence="6" type="primary">uvrC</name>
    <name evidence="11" type="ordered locus">Ilyop_0425</name>
</gene>
<evidence type="ECO:0000256" key="1">
    <source>
        <dbReference type="ARBA" id="ARBA00022490"/>
    </source>
</evidence>
<evidence type="ECO:0000256" key="5">
    <source>
        <dbReference type="ARBA" id="ARBA00023204"/>
    </source>
</evidence>
<dbReference type="RefSeq" id="WP_013386883.1">
    <property type="nucleotide sequence ID" value="NC_014632.1"/>
</dbReference>
<evidence type="ECO:0000256" key="2">
    <source>
        <dbReference type="ARBA" id="ARBA00022763"/>
    </source>
</evidence>
<dbReference type="PROSITE" id="PS50165">
    <property type="entry name" value="UVRC"/>
    <property type="match status" value="1"/>
</dbReference>
<dbReference type="KEGG" id="ipo:Ilyop_0425"/>
<keyword evidence="7" id="KW-0175">Coiled coil</keyword>